<keyword evidence="5" id="KW-1185">Reference proteome</keyword>
<evidence type="ECO:0000313" key="2">
    <source>
        <dbReference type="EMBL" id="MQT78894.1"/>
    </source>
</evidence>
<organism evidence="2">
    <name type="scientific">Pseudomonas helleri</name>
    <dbReference type="NCBI Taxonomy" id="1608996"/>
    <lineage>
        <taxon>Bacteria</taxon>
        <taxon>Pseudomonadati</taxon>
        <taxon>Pseudomonadota</taxon>
        <taxon>Gammaproteobacteria</taxon>
        <taxon>Pseudomonadales</taxon>
        <taxon>Pseudomonadaceae</taxon>
        <taxon>Pseudomonas</taxon>
    </lineage>
</organism>
<evidence type="ECO:0000313" key="3">
    <source>
        <dbReference type="EMBL" id="MQU15009.1"/>
    </source>
</evidence>
<dbReference type="OrthoDB" id="2989138at2"/>
<protein>
    <submittedName>
        <fullName evidence="2">Uncharacterized protein</fullName>
    </submittedName>
</protein>
<evidence type="ECO:0000313" key="5">
    <source>
        <dbReference type="Proteomes" id="UP000713985"/>
    </source>
</evidence>
<reference evidence="4 5" key="1">
    <citation type="submission" date="2019-10" db="EMBL/GenBank/DDBJ databases">
        <title>Evaluation of single-gene subtyping targets for Pseudomonas.</title>
        <authorList>
            <person name="Reichler S.J."/>
            <person name="Orsi R.H."/>
            <person name="Wiedmann M."/>
            <person name="Martin N.H."/>
            <person name="Murphy S.I."/>
        </authorList>
    </citation>
    <scope>NUCLEOTIDE SEQUENCE</scope>
    <source>
        <strain evidence="1 5">FSL R10-0802</strain>
        <strain evidence="3 4">FSL R10-1594</strain>
        <strain evidence="2">FSL R10-2339</strain>
    </source>
</reference>
<dbReference type="AlphaFoldDB" id="A0A6A7YQ36"/>
<dbReference type="EMBL" id="WIWP01000002">
    <property type="protein sequence ID" value="MQT24709.1"/>
    <property type="molecule type" value="Genomic_DNA"/>
</dbReference>
<gene>
    <name evidence="3" type="ORF">GHN41_00935</name>
    <name evidence="2" type="ORF">GHN86_02245</name>
    <name evidence="1" type="ORF">GHN94_02530</name>
</gene>
<evidence type="ECO:0000313" key="1">
    <source>
        <dbReference type="EMBL" id="MQT24709.1"/>
    </source>
</evidence>
<dbReference type="EMBL" id="WIWC01000002">
    <property type="protein sequence ID" value="MQT78894.1"/>
    <property type="molecule type" value="Genomic_DNA"/>
</dbReference>
<name>A0A6A7YQ36_9PSED</name>
<dbReference type="Proteomes" id="UP000713985">
    <property type="component" value="Unassembled WGS sequence"/>
</dbReference>
<dbReference type="RefSeq" id="WP_153386048.1">
    <property type="nucleotide sequence ID" value="NZ_WIVT01000001.1"/>
</dbReference>
<dbReference type="Proteomes" id="UP000443000">
    <property type="component" value="Unassembled WGS sequence"/>
</dbReference>
<comment type="caution">
    <text evidence="2">The sequence shown here is derived from an EMBL/GenBank/DDBJ whole genome shotgun (WGS) entry which is preliminary data.</text>
</comment>
<dbReference type="EMBL" id="WIVT01000001">
    <property type="protein sequence ID" value="MQU15009.1"/>
    <property type="molecule type" value="Genomic_DNA"/>
</dbReference>
<accession>A0A6A7YQ36</accession>
<proteinExistence type="predicted"/>
<sequence>MSVAITQVLLLTRSAVHHRVHGSKSASNALPIRTYNQLTAQWSKVKYRIPGKDATLYPPVLLTLESIESEKLEAGSKYYHPADTFLLAFTDAVECLSRVATKVEHEMELQFAGVRSLSASGTVERMDGIRLDVFSMIFHCGNFIEACQTTIKTIFHDDKEKAAKAAKEFNRSTESYRGHVSKIINEIKHKHRRIRVFSATWDLNIIIGFYVEGVVDINVIGPDPLVHKRHNLMSTGFSLNWEIQNHLVNMYHASGCLESALRNFKPFATNTTIESGIASNSALNERLSKHLNDIAAIPALYLPNEFVGSQYSVVKKGENYLLSNGKDKKPLNNKPHPMNISLSSRIGLFNLGIEMPYYLPQEITHSIL</sequence>
<evidence type="ECO:0000313" key="4">
    <source>
        <dbReference type="Proteomes" id="UP000443000"/>
    </source>
</evidence>